<evidence type="ECO:0000313" key="1">
    <source>
        <dbReference type="EMBL" id="KAK9418686.1"/>
    </source>
</evidence>
<evidence type="ECO:0000313" key="2">
    <source>
        <dbReference type="Proteomes" id="UP001408356"/>
    </source>
</evidence>
<proteinExistence type="predicted"/>
<organism evidence="1 2">
    <name type="scientific">Seiridium unicorne</name>
    <dbReference type="NCBI Taxonomy" id="138068"/>
    <lineage>
        <taxon>Eukaryota</taxon>
        <taxon>Fungi</taxon>
        <taxon>Dikarya</taxon>
        <taxon>Ascomycota</taxon>
        <taxon>Pezizomycotina</taxon>
        <taxon>Sordariomycetes</taxon>
        <taxon>Xylariomycetidae</taxon>
        <taxon>Amphisphaeriales</taxon>
        <taxon>Sporocadaceae</taxon>
        <taxon>Seiridium</taxon>
    </lineage>
</organism>
<reference evidence="1 2" key="1">
    <citation type="journal article" date="2024" name="J. Plant Pathol.">
        <title>Sequence and assembly of the genome of Seiridium unicorne, isolate CBS 538.82, causal agent of cypress canker disease.</title>
        <authorList>
            <person name="Scali E."/>
            <person name="Rocca G.D."/>
            <person name="Danti R."/>
            <person name="Garbelotto M."/>
            <person name="Barberini S."/>
            <person name="Baroncelli R."/>
            <person name="Emiliani G."/>
        </authorList>
    </citation>
    <scope>NUCLEOTIDE SEQUENCE [LARGE SCALE GENOMIC DNA]</scope>
    <source>
        <strain evidence="1 2">BM-138-508</strain>
    </source>
</reference>
<protein>
    <submittedName>
        <fullName evidence="1">Uncharacterized protein</fullName>
    </submittedName>
</protein>
<dbReference type="Proteomes" id="UP001408356">
    <property type="component" value="Unassembled WGS sequence"/>
</dbReference>
<keyword evidence="2" id="KW-1185">Reference proteome</keyword>
<comment type="caution">
    <text evidence="1">The sequence shown here is derived from an EMBL/GenBank/DDBJ whole genome shotgun (WGS) entry which is preliminary data.</text>
</comment>
<gene>
    <name evidence="1" type="ORF">SUNI508_07943</name>
</gene>
<sequence>MDVNMGDLSTFTNALDQMGFYGASATNPNDMRNNCVSVSVCRLLGYNNVHDLWRATHGYDLPDQPLTEAGIVDLFSRAGWTFQWQRFRQETNLSAYQVMLRDIVIRFTTLRVVLYIRANGSGHAVNAVFSNLLGEGPQLLRLVDWQSHHMGAPVVGDLEGAVNITTLDLNWPTSVQSMTSLLQRYAQV</sequence>
<dbReference type="EMBL" id="JARVKF010000363">
    <property type="protein sequence ID" value="KAK9418686.1"/>
    <property type="molecule type" value="Genomic_DNA"/>
</dbReference>
<accession>A0ABR2UWC1</accession>
<name>A0ABR2UWC1_9PEZI</name>